<dbReference type="PANTHER" id="PTHR12791">
    <property type="entry name" value="GOLGI SNARE BET1-RELATED"/>
    <property type="match status" value="1"/>
</dbReference>
<keyword evidence="5 13" id="KW-1133">Transmembrane helix</keyword>
<evidence type="ECO:0000256" key="8">
    <source>
        <dbReference type="ARBA" id="ARBA00023136"/>
    </source>
</evidence>
<dbReference type="Gene3D" id="1.20.5.110">
    <property type="match status" value="1"/>
</dbReference>
<comment type="function">
    <text evidence="9">Vesicle SNARE required for targeting and fusion of retrograde transport vesicles with the Golgi complex. Required for the integrity of the Golgi complex.</text>
</comment>
<keyword evidence="3 13" id="KW-0812">Transmembrane</keyword>
<sequence length="114" mass="12465">MASWGNNRGSRTTSTDEMLETENNRMVEDLAAKVSRLKGIAIDIENESKQQNKYLDGMGDDFGSSSSLLSGSAARLSQMVSAGRSNRKIMCYLIAGLVGVFFIGYYALSKVIIR</sequence>
<feature type="transmembrane region" description="Helical" evidence="13">
    <location>
        <begin position="89"/>
        <end position="108"/>
    </location>
</feature>
<dbReference type="GO" id="GO:0000139">
    <property type="term" value="C:Golgi membrane"/>
    <property type="evidence" value="ECO:0007669"/>
    <property type="project" value="UniProtKB-SubCell"/>
</dbReference>
<dbReference type="PROSITE" id="PS50192">
    <property type="entry name" value="T_SNARE"/>
    <property type="match status" value="1"/>
</dbReference>
<feature type="compositionally biased region" description="Polar residues" evidence="12">
    <location>
        <begin position="1"/>
        <end position="16"/>
    </location>
</feature>
<keyword evidence="4" id="KW-0653">Protein transport</keyword>
<evidence type="ECO:0000256" key="7">
    <source>
        <dbReference type="ARBA" id="ARBA00023054"/>
    </source>
</evidence>
<evidence type="ECO:0000256" key="3">
    <source>
        <dbReference type="ARBA" id="ARBA00022692"/>
    </source>
</evidence>
<organism evidence="15 16">
    <name type="scientific">Pocillopora meandrina</name>
    <dbReference type="NCBI Taxonomy" id="46732"/>
    <lineage>
        <taxon>Eukaryota</taxon>
        <taxon>Metazoa</taxon>
        <taxon>Cnidaria</taxon>
        <taxon>Anthozoa</taxon>
        <taxon>Hexacorallia</taxon>
        <taxon>Scleractinia</taxon>
        <taxon>Astrocoeniina</taxon>
        <taxon>Pocilloporidae</taxon>
        <taxon>Pocillopora</taxon>
    </lineage>
</organism>
<evidence type="ECO:0000256" key="11">
    <source>
        <dbReference type="ARBA" id="ARBA00046280"/>
    </source>
</evidence>
<dbReference type="EMBL" id="CALNXJ010000150">
    <property type="protein sequence ID" value="CAH3167160.1"/>
    <property type="molecule type" value="Genomic_DNA"/>
</dbReference>
<dbReference type="SUPFAM" id="SSF58038">
    <property type="entry name" value="SNARE fusion complex"/>
    <property type="match status" value="1"/>
</dbReference>
<reference evidence="15 16" key="1">
    <citation type="submission" date="2022-05" db="EMBL/GenBank/DDBJ databases">
        <authorList>
            <consortium name="Genoscope - CEA"/>
            <person name="William W."/>
        </authorList>
    </citation>
    <scope>NUCLEOTIDE SEQUENCE [LARGE SCALE GENOMIC DNA]</scope>
</reference>
<keyword evidence="6" id="KW-0333">Golgi apparatus</keyword>
<evidence type="ECO:0000256" key="9">
    <source>
        <dbReference type="ARBA" id="ARBA00037250"/>
    </source>
</evidence>
<dbReference type="FunFam" id="1.20.5.110:FF:000038">
    <property type="entry name" value="BET1-like protein isoform X2"/>
    <property type="match status" value="1"/>
</dbReference>
<name>A0AAU9Y6K5_9CNID</name>
<dbReference type="CDD" id="cd15853">
    <property type="entry name" value="SNARE_Bet1"/>
    <property type="match status" value="1"/>
</dbReference>
<dbReference type="AlphaFoldDB" id="A0AAU9Y6K5"/>
<comment type="subcellular location">
    <subcellularLocation>
        <location evidence="11">Endomembrane system</location>
        <topology evidence="11">Single-pass type IV membrane protein</topology>
    </subcellularLocation>
    <subcellularLocation>
        <location evidence="1">Golgi apparatus membrane</location>
        <topology evidence="1">Single-pass membrane protein</topology>
    </subcellularLocation>
</comment>
<comment type="caution">
    <text evidence="15">The sequence shown here is derived from an EMBL/GenBank/DDBJ whole genome shotgun (WGS) entry which is preliminary data.</text>
</comment>
<dbReference type="InterPro" id="IPR039899">
    <property type="entry name" value="BET1_SNARE"/>
</dbReference>
<evidence type="ECO:0000256" key="6">
    <source>
        <dbReference type="ARBA" id="ARBA00023034"/>
    </source>
</evidence>
<evidence type="ECO:0000256" key="12">
    <source>
        <dbReference type="SAM" id="MobiDB-lite"/>
    </source>
</evidence>
<keyword evidence="2" id="KW-0813">Transport</keyword>
<keyword evidence="8 13" id="KW-0472">Membrane</keyword>
<protein>
    <recommendedName>
        <fullName evidence="10">BET1-like protein</fullName>
    </recommendedName>
</protein>
<keyword evidence="16" id="KW-1185">Reference proteome</keyword>
<accession>A0AAU9Y6K5</accession>
<evidence type="ECO:0000259" key="14">
    <source>
        <dbReference type="PROSITE" id="PS50192"/>
    </source>
</evidence>
<evidence type="ECO:0000256" key="13">
    <source>
        <dbReference type="SAM" id="Phobius"/>
    </source>
</evidence>
<evidence type="ECO:0000313" key="15">
    <source>
        <dbReference type="EMBL" id="CAH3167160.1"/>
    </source>
</evidence>
<dbReference type="InterPro" id="IPR000727">
    <property type="entry name" value="T_SNARE_dom"/>
</dbReference>
<feature type="domain" description="T-SNARE coiled-coil homology" evidence="14">
    <location>
        <begin position="17"/>
        <end position="79"/>
    </location>
</feature>
<feature type="region of interest" description="Disordered" evidence="12">
    <location>
        <begin position="1"/>
        <end position="22"/>
    </location>
</feature>
<evidence type="ECO:0000256" key="5">
    <source>
        <dbReference type="ARBA" id="ARBA00022989"/>
    </source>
</evidence>
<gene>
    <name evidence="15" type="ORF">PMEA_00007008</name>
</gene>
<evidence type="ECO:0000256" key="2">
    <source>
        <dbReference type="ARBA" id="ARBA00022448"/>
    </source>
</evidence>
<evidence type="ECO:0000256" key="1">
    <source>
        <dbReference type="ARBA" id="ARBA00004194"/>
    </source>
</evidence>
<keyword evidence="7" id="KW-0175">Coiled coil</keyword>
<evidence type="ECO:0000256" key="4">
    <source>
        <dbReference type="ARBA" id="ARBA00022927"/>
    </source>
</evidence>
<evidence type="ECO:0000313" key="16">
    <source>
        <dbReference type="Proteomes" id="UP001159428"/>
    </source>
</evidence>
<evidence type="ECO:0000256" key="10">
    <source>
        <dbReference type="ARBA" id="ARBA00039744"/>
    </source>
</evidence>
<dbReference type="Proteomes" id="UP001159428">
    <property type="component" value="Unassembled WGS sequence"/>
</dbReference>
<proteinExistence type="predicted"/>
<dbReference type="GO" id="GO:0015031">
    <property type="term" value="P:protein transport"/>
    <property type="evidence" value="ECO:0007669"/>
    <property type="project" value="UniProtKB-KW"/>
</dbReference>